<dbReference type="AlphaFoldDB" id="A0A9P7DPW7"/>
<reference evidence="2" key="1">
    <citation type="journal article" date="2020" name="New Phytol.">
        <title>Comparative genomics reveals dynamic genome evolution in host specialist ectomycorrhizal fungi.</title>
        <authorList>
            <person name="Lofgren L.A."/>
            <person name="Nguyen N.H."/>
            <person name="Vilgalys R."/>
            <person name="Ruytinx J."/>
            <person name="Liao H.L."/>
            <person name="Branco S."/>
            <person name="Kuo A."/>
            <person name="LaButti K."/>
            <person name="Lipzen A."/>
            <person name="Andreopoulos W."/>
            <person name="Pangilinan J."/>
            <person name="Riley R."/>
            <person name="Hundley H."/>
            <person name="Na H."/>
            <person name="Barry K."/>
            <person name="Grigoriev I.V."/>
            <person name="Stajich J.E."/>
            <person name="Kennedy P.G."/>
        </authorList>
    </citation>
    <scope>NUCLEOTIDE SEQUENCE</scope>
    <source>
        <strain evidence="2">MN1</strain>
    </source>
</reference>
<feature type="compositionally biased region" description="Basic and acidic residues" evidence="1">
    <location>
        <begin position="110"/>
        <end position="121"/>
    </location>
</feature>
<protein>
    <submittedName>
        <fullName evidence="2">Uncharacterized protein</fullName>
    </submittedName>
</protein>
<dbReference type="OrthoDB" id="26184at2759"/>
<feature type="region of interest" description="Disordered" evidence="1">
    <location>
        <begin position="95"/>
        <end position="121"/>
    </location>
</feature>
<comment type="caution">
    <text evidence="2">The sequence shown here is derived from an EMBL/GenBank/DDBJ whole genome shotgun (WGS) entry which is preliminary data.</text>
</comment>
<evidence type="ECO:0000313" key="3">
    <source>
        <dbReference type="Proteomes" id="UP000807769"/>
    </source>
</evidence>
<dbReference type="Proteomes" id="UP000807769">
    <property type="component" value="Unassembled WGS sequence"/>
</dbReference>
<keyword evidence="3" id="KW-1185">Reference proteome</keyword>
<dbReference type="EMBL" id="JABBWG010000120">
    <property type="protein sequence ID" value="KAG1800113.1"/>
    <property type="molecule type" value="Genomic_DNA"/>
</dbReference>
<accession>A0A9P7DPW7</accession>
<dbReference type="RefSeq" id="XP_041185853.1">
    <property type="nucleotide sequence ID" value="XM_041337319.1"/>
</dbReference>
<dbReference type="GeneID" id="64631335"/>
<evidence type="ECO:0000313" key="2">
    <source>
        <dbReference type="EMBL" id="KAG1800113.1"/>
    </source>
</evidence>
<evidence type="ECO:0000256" key="1">
    <source>
        <dbReference type="SAM" id="MobiDB-lite"/>
    </source>
</evidence>
<sequence length="121" mass="13317">MHLAERKGVLVTIREEDAVRGSLPEIWNLGKTDRRNQAPVLLRSSMVSCFALPFLAIGLADGTVLLYRHLDQSLSPAVSLTALPRTIRESSPKPIADLGFRELPSPTNADAKDNNAIRHIH</sequence>
<proteinExistence type="predicted"/>
<organism evidence="2 3">
    <name type="scientific">Suillus subaureus</name>
    <dbReference type="NCBI Taxonomy" id="48587"/>
    <lineage>
        <taxon>Eukaryota</taxon>
        <taxon>Fungi</taxon>
        <taxon>Dikarya</taxon>
        <taxon>Basidiomycota</taxon>
        <taxon>Agaricomycotina</taxon>
        <taxon>Agaricomycetes</taxon>
        <taxon>Agaricomycetidae</taxon>
        <taxon>Boletales</taxon>
        <taxon>Suillineae</taxon>
        <taxon>Suillaceae</taxon>
        <taxon>Suillus</taxon>
    </lineage>
</organism>
<feature type="non-terminal residue" evidence="2">
    <location>
        <position position="1"/>
    </location>
</feature>
<gene>
    <name evidence="2" type="ORF">BJ212DRAFT_1400727</name>
</gene>
<name>A0A9P7DPW7_9AGAM</name>